<protein>
    <recommendedName>
        <fullName evidence="4">YrhK domain-containing protein</fullName>
    </recommendedName>
</protein>
<keyword evidence="1" id="KW-0812">Transmembrane</keyword>
<dbReference type="EMBL" id="JWZX01003230">
    <property type="protein sequence ID" value="KOO22991.1"/>
    <property type="molecule type" value="Genomic_DNA"/>
</dbReference>
<evidence type="ECO:0000256" key="1">
    <source>
        <dbReference type="SAM" id="Phobius"/>
    </source>
</evidence>
<reference evidence="3" key="1">
    <citation type="journal article" date="2015" name="PLoS Genet.">
        <title>Genome Sequence and Transcriptome Analyses of Chrysochromulina tobin: Metabolic Tools for Enhanced Algal Fitness in the Prominent Order Prymnesiales (Haptophyceae).</title>
        <authorList>
            <person name="Hovde B.T."/>
            <person name="Deodato C.R."/>
            <person name="Hunsperger H.M."/>
            <person name="Ryken S.A."/>
            <person name="Yost W."/>
            <person name="Jha R.K."/>
            <person name="Patterson J."/>
            <person name="Monnat R.J. Jr."/>
            <person name="Barlow S.B."/>
            <person name="Starkenburg S.R."/>
            <person name="Cattolico R.A."/>
        </authorList>
    </citation>
    <scope>NUCLEOTIDE SEQUENCE</scope>
    <source>
        <strain evidence="3">CCMP291</strain>
    </source>
</reference>
<keyword evidence="1" id="KW-1133">Transmembrane helix</keyword>
<dbReference type="OrthoDB" id="9975213at2759"/>
<feature type="transmembrane region" description="Helical" evidence="1">
    <location>
        <begin position="212"/>
        <end position="233"/>
    </location>
</feature>
<comment type="caution">
    <text evidence="2">The sequence shown here is derived from an EMBL/GenBank/DDBJ whole genome shotgun (WGS) entry which is preliminary data.</text>
</comment>
<keyword evidence="3" id="KW-1185">Reference proteome</keyword>
<evidence type="ECO:0008006" key="4">
    <source>
        <dbReference type="Google" id="ProtNLM"/>
    </source>
</evidence>
<sequence>MINKSLESSLSTESVTITPVQIKTTFLWKFLHAIFFLTGGITFMFGSACYYFPDWPESFLIGRVLYMIGSCGFLGVDVMELFTFTSDRILSLNIFMSATGSFLYVVGSIGYIPAVYESTTTWNIITFNLTTVGGPAFNIGLTPATTGAYGFIAGSFFIGCSQMWKVWRILSTTTKDMIALGVELGPCLGAWCFFVGTIMYYNVSLLEAPSAYIVNIWEAGSVLFTIGALFVTYRHCVQTAPVRQALPASADKEMI</sequence>
<evidence type="ECO:0000313" key="2">
    <source>
        <dbReference type="EMBL" id="KOO22991.1"/>
    </source>
</evidence>
<organism evidence="2 3">
    <name type="scientific">Chrysochromulina tobinii</name>
    <dbReference type="NCBI Taxonomy" id="1460289"/>
    <lineage>
        <taxon>Eukaryota</taxon>
        <taxon>Haptista</taxon>
        <taxon>Haptophyta</taxon>
        <taxon>Prymnesiophyceae</taxon>
        <taxon>Prymnesiales</taxon>
        <taxon>Chrysochromulinaceae</taxon>
        <taxon>Chrysochromulina</taxon>
    </lineage>
</organism>
<name>A0A0M0J8U2_9EUKA</name>
<feature type="transmembrane region" description="Helical" evidence="1">
    <location>
        <begin position="136"/>
        <end position="158"/>
    </location>
</feature>
<accession>A0A0M0J8U2</accession>
<feature type="transmembrane region" description="Helical" evidence="1">
    <location>
        <begin position="59"/>
        <end position="82"/>
    </location>
</feature>
<feature type="transmembrane region" description="Helical" evidence="1">
    <location>
        <begin position="178"/>
        <end position="200"/>
    </location>
</feature>
<dbReference type="Proteomes" id="UP000037460">
    <property type="component" value="Unassembled WGS sequence"/>
</dbReference>
<feature type="transmembrane region" description="Helical" evidence="1">
    <location>
        <begin position="94"/>
        <end position="116"/>
    </location>
</feature>
<dbReference type="AlphaFoldDB" id="A0A0M0J8U2"/>
<proteinExistence type="predicted"/>
<evidence type="ECO:0000313" key="3">
    <source>
        <dbReference type="Proteomes" id="UP000037460"/>
    </source>
</evidence>
<feature type="transmembrane region" description="Helical" evidence="1">
    <location>
        <begin position="30"/>
        <end position="53"/>
    </location>
</feature>
<gene>
    <name evidence="2" type="ORF">Ctob_009186</name>
</gene>
<keyword evidence="1" id="KW-0472">Membrane</keyword>